<keyword evidence="5 6" id="KW-0472">Membrane</keyword>
<organism evidence="7 8">
    <name type="scientific">Pseudomonas duriflava</name>
    <dbReference type="NCBI Taxonomy" id="459528"/>
    <lineage>
        <taxon>Bacteria</taxon>
        <taxon>Pseudomonadati</taxon>
        <taxon>Pseudomonadota</taxon>
        <taxon>Gammaproteobacteria</taxon>
        <taxon>Pseudomonadales</taxon>
        <taxon>Pseudomonadaceae</taxon>
        <taxon>Pseudomonas</taxon>
    </lineage>
</organism>
<feature type="transmembrane region" description="Helical" evidence="6">
    <location>
        <begin position="331"/>
        <end position="350"/>
    </location>
</feature>
<keyword evidence="4 6" id="KW-1133">Transmembrane helix</keyword>
<keyword evidence="2" id="KW-1003">Cell membrane</keyword>
<feature type="transmembrane region" description="Helical" evidence="6">
    <location>
        <begin position="77"/>
        <end position="101"/>
    </location>
</feature>
<evidence type="ECO:0000256" key="5">
    <source>
        <dbReference type="ARBA" id="ARBA00023136"/>
    </source>
</evidence>
<keyword evidence="8" id="KW-1185">Reference proteome</keyword>
<comment type="subcellular location">
    <subcellularLocation>
        <location evidence="1">Cell membrane</location>
        <topology evidence="1">Multi-pass membrane protein</topology>
    </subcellularLocation>
</comment>
<dbReference type="InterPro" id="IPR002797">
    <property type="entry name" value="Polysacc_synth"/>
</dbReference>
<dbReference type="RefSeq" id="WP_145139090.1">
    <property type="nucleotide sequence ID" value="NZ_VLKY01000003.1"/>
</dbReference>
<dbReference type="Proteomes" id="UP000316905">
    <property type="component" value="Unassembled WGS sequence"/>
</dbReference>
<keyword evidence="3 6" id="KW-0812">Transmembrane</keyword>
<protein>
    <submittedName>
        <fullName evidence="7">O-antigen/teichoic acid export membrane protein</fullName>
    </submittedName>
</protein>
<sequence length="411" mass="45072">MTMLKNSTWNILGVVIPSLIALPTMGILSRTLGIEQFGLFTLAFAIVGYATIFDAGLTRAVIRAVAMHHGNVEKNKLVIATATYAVIGLSILAVLLLWFGAGKLVHLLNVSSENVDTAVSGFQWLSLSIPSFLLTMIWFSYLEGNERFAEFNLLRTITNSILAICPLFAVLIDPSFVATAIGLVVARIISMAVAFIPCWREFPPGLYRFDKAVFKDLFAFGSWMTISNIISPIMVYFDRFILSNMIGAQKVSFYTAPSEAISRMLIIPNAVARVVFPLLSKRSADAVAQTNRAFWALLAVCIAMVLPLFILAPLVMTTWMGPEYGEEGAQVLRILLVGFIFNALAQIPFAKIQAKGHSKVTAMVHMAELLPYIGLLVVCINLFSLQGAALAWSIRVAVDFIALEVLSRKIK</sequence>
<feature type="transmembrane region" description="Helical" evidence="6">
    <location>
        <begin position="362"/>
        <end position="383"/>
    </location>
</feature>
<evidence type="ECO:0000256" key="4">
    <source>
        <dbReference type="ARBA" id="ARBA00022989"/>
    </source>
</evidence>
<evidence type="ECO:0000256" key="6">
    <source>
        <dbReference type="SAM" id="Phobius"/>
    </source>
</evidence>
<evidence type="ECO:0000256" key="3">
    <source>
        <dbReference type="ARBA" id="ARBA00022692"/>
    </source>
</evidence>
<dbReference type="EMBL" id="VLKY01000003">
    <property type="protein sequence ID" value="TWI56589.1"/>
    <property type="molecule type" value="Genomic_DNA"/>
</dbReference>
<feature type="transmembrane region" description="Helical" evidence="6">
    <location>
        <begin position="292"/>
        <end position="311"/>
    </location>
</feature>
<dbReference type="PANTHER" id="PTHR30250">
    <property type="entry name" value="PST FAMILY PREDICTED COLANIC ACID TRANSPORTER"/>
    <property type="match status" value="1"/>
</dbReference>
<gene>
    <name evidence="7" type="ORF">IQ22_01040</name>
</gene>
<comment type="caution">
    <text evidence="7">The sequence shown here is derived from an EMBL/GenBank/DDBJ whole genome shotgun (WGS) entry which is preliminary data.</text>
</comment>
<evidence type="ECO:0000313" key="8">
    <source>
        <dbReference type="Proteomes" id="UP000316905"/>
    </source>
</evidence>
<evidence type="ECO:0000256" key="2">
    <source>
        <dbReference type="ARBA" id="ARBA00022475"/>
    </source>
</evidence>
<dbReference type="OrthoDB" id="9812647at2"/>
<evidence type="ECO:0000313" key="7">
    <source>
        <dbReference type="EMBL" id="TWI56589.1"/>
    </source>
</evidence>
<dbReference type="Pfam" id="PF01943">
    <property type="entry name" value="Polysacc_synt"/>
    <property type="match status" value="1"/>
</dbReference>
<evidence type="ECO:0000256" key="1">
    <source>
        <dbReference type="ARBA" id="ARBA00004651"/>
    </source>
</evidence>
<reference evidence="7 8" key="1">
    <citation type="journal article" date="2015" name="Stand. Genomic Sci.">
        <title>Genomic Encyclopedia of Bacterial and Archaeal Type Strains, Phase III: the genomes of soil and plant-associated and newly described type strains.</title>
        <authorList>
            <person name="Whitman W.B."/>
            <person name="Woyke T."/>
            <person name="Klenk H.P."/>
            <person name="Zhou Y."/>
            <person name="Lilburn T.G."/>
            <person name="Beck B.J."/>
            <person name="De Vos P."/>
            <person name="Vandamme P."/>
            <person name="Eisen J.A."/>
            <person name="Garrity G."/>
            <person name="Hugenholtz P."/>
            <person name="Kyrpides N.C."/>
        </authorList>
    </citation>
    <scope>NUCLEOTIDE SEQUENCE [LARGE SCALE GENOMIC DNA]</scope>
    <source>
        <strain evidence="7 8">CGMCC 1.6858</strain>
    </source>
</reference>
<feature type="transmembrane region" description="Helical" evidence="6">
    <location>
        <begin position="260"/>
        <end position="280"/>
    </location>
</feature>
<dbReference type="InterPro" id="IPR050833">
    <property type="entry name" value="Poly_Biosynth_Transport"/>
</dbReference>
<feature type="transmembrane region" description="Helical" evidence="6">
    <location>
        <begin position="178"/>
        <end position="196"/>
    </location>
</feature>
<dbReference type="AlphaFoldDB" id="A0A562QIM8"/>
<name>A0A562QIM8_9PSED</name>
<proteinExistence type="predicted"/>
<dbReference type="CDD" id="cd13128">
    <property type="entry name" value="MATE_Wzx_like"/>
    <property type="match status" value="1"/>
</dbReference>
<dbReference type="GO" id="GO:0005886">
    <property type="term" value="C:plasma membrane"/>
    <property type="evidence" value="ECO:0007669"/>
    <property type="project" value="UniProtKB-SubCell"/>
</dbReference>
<feature type="transmembrane region" description="Helical" evidence="6">
    <location>
        <begin position="36"/>
        <end position="57"/>
    </location>
</feature>
<feature type="transmembrane region" description="Helical" evidence="6">
    <location>
        <begin position="121"/>
        <end position="141"/>
    </location>
</feature>
<feature type="transmembrane region" description="Helical" evidence="6">
    <location>
        <begin position="217"/>
        <end position="237"/>
    </location>
</feature>
<accession>A0A562QIM8</accession>
<feature type="transmembrane region" description="Helical" evidence="6">
    <location>
        <begin position="153"/>
        <end position="172"/>
    </location>
</feature>
<dbReference type="PANTHER" id="PTHR30250:SF26">
    <property type="entry name" value="PSMA PROTEIN"/>
    <property type="match status" value="1"/>
</dbReference>